<evidence type="ECO:0000256" key="9">
    <source>
        <dbReference type="ARBA" id="ARBA00023158"/>
    </source>
</evidence>
<dbReference type="InterPro" id="IPR041679">
    <property type="entry name" value="DNA2/NAM7-like_C"/>
</dbReference>
<organism evidence="13 14">
    <name type="scientific">Sitophilus oryzae</name>
    <name type="common">Rice weevil</name>
    <name type="synonym">Curculio oryzae</name>
    <dbReference type="NCBI Taxonomy" id="7048"/>
    <lineage>
        <taxon>Eukaryota</taxon>
        <taxon>Metazoa</taxon>
        <taxon>Ecdysozoa</taxon>
        <taxon>Arthropoda</taxon>
        <taxon>Hexapoda</taxon>
        <taxon>Insecta</taxon>
        <taxon>Pterygota</taxon>
        <taxon>Neoptera</taxon>
        <taxon>Endopterygota</taxon>
        <taxon>Coleoptera</taxon>
        <taxon>Polyphaga</taxon>
        <taxon>Cucujiformia</taxon>
        <taxon>Curculionidae</taxon>
        <taxon>Dryophthorinae</taxon>
        <taxon>Sitophilus</taxon>
    </lineage>
</organism>
<dbReference type="GO" id="GO:0005524">
    <property type="term" value="F:ATP binding"/>
    <property type="evidence" value="ECO:0007669"/>
    <property type="project" value="UniProtKB-KW"/>
</dbReference>
<reference evidence="14" key="1">
    <citation type="submission" date="2025-08" db="UniProtKB">
        <authorList>
            <consortium name="RefSeq"/>
        </authorList>
    </citation>
    <scope>IDENTIFICATION</scope>
    <source>
        <tissue evidence="14">Gonads</tissue>
    </source>
</reference>
<dbReference type="InterPro" id="IPR027417">
    <property type="entry name" value="P-loop_NTPase"/>
</dbReference>
<dbReference type="AlphaFoldDB" id="A0A6J2YS39"/>
<dbReference type="Pfam" id="PF13086">
    <property type="entry name" value="AAA_11"/>
    <property type="match status" value="2"/>
</dbReference>
<comment type="catalytic activity">
    <reaction evidence="11">
        <text>ATP + H2O = ADP + phosphate + H(+)</text>
        <dbReference type="Rhea" id="RHEA:13065"/>
        <dbReference type="ChEBI" id="CHEBI:15377"/>
        <dbReference type="ChEBI" id="CHEBI:15378"/>
        <dbReference type="ChEBI" id="CHEBI:30616"/>
        <dbReference type="ChEBI" id="CHEBI:43474"/>
        <dbReference type="ChEBI" id="CHEBI:456216"/>
        <dbReference type="EC" id="3.6.4.12"/>
    </reaction>
    <physiologicalReaction direction="left-to-right" evidence="11">
        <dbReference type="Rhea" id="RHEA:13066"/>
    </physiologicalReaction>
</comment>
<dbReference type="CDD" id="cd18078">
    <property type="entry name" value="DEXXQc_Mov10L1"/>
    <property type="match status" value="1"/>
</dbReference>
<dbReference type="Gene3D" id="3.40.50.300">
    <property type="entry name" value="P-loop containing nucleotide triphosphate hydrolases"/>
    <property type="match status" value="2"/>
</dbReference>
<evidence type="ECO:0000256" key="3">
    <source>
        <dbReference type="ARBA" id="ARBA00012552"/>
    </source>
</evidence>
<dbReference type="InterPro" id="IPR014001">
    <property type="entry name" value="Helicase_ATP-bd"/>
</dbReference>
<evidence type="ECO:0000256" key="11">
    <source>
        <dbReference type="ARBA" id="ARBA00048432"/>
    </source>
</evidence>
<accession>A0A6J2YS39</accession>
<dbReference type="PANTHER" id="PTHR45418">
    <property type="entry name" value="CANCER/TESTIS ANTIGEN 55"/>
    <property type="match status" value="1"/>
</dbReference>
<protein>
    <recommendedName>
        <fullName evidence="3">RNA helicase</fullName>
        <ecNumber evidence="3">3.6.4.13</ecNumber>
    </recommendedName>
</protein>
<evidence type="ECO:0000256" key="5">
    <source>
        <dbReference type="ARBA" id="ARBA00022741"/>
    </source>
</evidence>
<dbReference type="InParanoid" id="A0A6J2YS39"/>
<dbReference type="GO" id="GO:0031047">
    <property type="term" value="P:regulatory ncRNA-mediated gene silencing"/>
    <property type="evidence" value="ECO:0007669"/>
    <property type="project" value="UniProtKB-KW"/>
</dbReference>
<dbReference type="KEGG" id="soy:115890098"/>
<dbReference type="RefSeq" id="XP_030766099.1">
    <property type="nucleotide sequence ID" value="XM_030910239.1"/>
</dbReference>
<dbReference type="GO" id="GO:0016787">
    <property type="term" value="F:hydrolase activity"/>
    <property type="evidence" value="ECO:0007669"/>
    <property type="project" value="UniProtKB-KW"/>
</dbReference>
<keyword evidence="13" id="KW-1185">Reference proteome</keyword>
<dbReference type="InterPro" id="IPR049080">
    <property type="entry name" value="MOV-10-like_beta-barrel"/>
</dbReference>
<keyword evidence="5" id="KW-0547">Nucleotide-binding</keyword>
<dbReference type="PROSITE" id="PS51192">
    <property type="entry name" value="HELICASE_ATP_BIND_1"/>
    <property type="match status" value="1"/>
</dbReference>
<proteinExistence type="inferred from homology"/>
<evidence type="ECO:0000256" key="4">
    <source>
        <dbReference type="ARBA" id="ARBA00022490"/>
    </source>
</evidence>
<dbReference type="EC" id="3.6.4.13" evidence="3"/>
<dbReference type="InterPro" id="IPR041677">
    <property type="entry name" value="DNA2/NAM7_AAA_11"/>
</dbReference>
<evidence type="ECO:0000313" key="13">
    <source>
        <dbReference type="Proteomes" id="UP000504635"/>
    </source>
</evidence>
<keyword evidence="6" id="KW-0378">Hydrolase</keyword>
<dbReference type="SUPFAM" id="SSF52540">
    <property type="entry name" value="P-loop containing nucleoside triphosphate hydrolases"/>
    <property type="match status" value="1"/>
</dbReference>
<comment type="similarity">
    <text evidence="2">Belongs to the DNA2/NAM7 helicase family. SDE3 subfamily.</text>
</comment>
<dbReference type="FunCoup" id="A0A6J2YS39">
    <property type="interactions" value="232"/>
</dbReference>
<keyword evidence="4" id="KW-0963">Cytoplasm</keyword>
<dbReference type="InterPro" id="IPR049079">
    <property type="entry name" value="Mov-10_helical"/>
</dbReference>
<name>A0A6J2YS39_SITOR</name>
<dbReference type="CDD" id="cd18808">
    <property type="entry name" value="SF1_C_Upf1"/>
    <property type="match status" value="1"/>
</dbReference>
<dbReference type="Pfam" id="PF21635">
    <property type="entry name" value="Mov-10_helical"/>
    <property type="match status" value="1"/>
</dbReference>
<dbReference type="GO" id="GO:0005737">
    <property type="term" value="C:cytoplasm"/>
    <property type="evidence" value="ECO:0007669"/>
    <property type="project" value="UniProtKB-SubCell"/>
</dbReference>
<evidence type="ECO:0000259" key="12">
    <source>
        <dbReference type="PROSITE" id="PS51192"/>
    </source>
</evidence>
<dbReference type="PANTHER" id="PTHR45418:SF1">
    <property type="entry name" value="CANCER_TESTIS ANTIGEN 55"/>
    <property type="match status" value="1"/>
</dbReference>
<dbReference type="InterPro" id="IPR047187">
    <property type="entry name" value="SF1_C_Upf1"/>
</dbReference>
<dbReference type="Proteomes" id="UP000504635">
    <property type="component" value="Unplaced"/>
</dbReference>
<dbReference type="OrthoDB" id="6513042at2759"/>
<dbReference type="GO" id="GO:0003678">
    <property type="term" value="F:DNA helicase activity"/>
    <property type="evidence" value="ECO:0007669"/>
    <property type="project" value="UniProtKB-EC"/>
</dbReference>
<dbReference type="GeneID" id="115890098"/>
<evidence type="ECO:0000256" key="1">
    <source>
        <dbReference type="ARBA" id="ARBA00004496"/>
    </source>
</evidence>
<evidence type="ECO:0000256" key="7">
    <source>
        <dbReference type="ARBA" id="ARBA00022806"/>
    </source>
</evidence>
<dbReference type="Pfam" id="PF21634">
    <property type="entry name" value="MOV-10_beta-barrel"/>
    <property type="match status" value="1"/>
</dbReference>
<keyword evidence="9" id="KW-0943">RNA-mediated gene silencing</keyword>
<dbReference type="GO" id="GO:0003724">
    <property type="term" value="F:RNA helicase activity"/>
    <property type="evidence" value="ECO:0007669"/>
    <property type="project" value="UniProtKB-EC"/>
</dbReference>
<keyword evidence="7 14" id="KW-0347">Helicase</keyword>
<dbReference type="Pfam" id="PF13087">
    <property type="entry name" value="AAA_12"/>
    <property type="match status" value="1"/>
</dbReference>
<evidence type="ECO:0000256" key="2">
    <source>
        <dbReference type="ARBA" id="ARBA00005601"/>
    </source>
</evidence>
<gene>
    <name evidence="14" type="primary">LOC115890098</name>
</gene>
<feature type="domain" description="Helicase ATP-binding" evidence="12">
    <location>
        <begin position="683"/>
        <end position="849"/>
    </location>
</feature>
<evidence type="ECO:0000256" key="8">
    <source>
        <dbReference type="ARBA" id="ARBA00022840"/>
    </source>
</evidence>
<sequence>MLSYIFSFFRKSDPESELSLEDCTKILASENYSPEINEEEIEPQIGVDGSYKEEYNFASRKGVITARNTSNSYVIDDLYSFTSDTDTFSIGTVVSYQKLVYDGKIDIYNVAEIQSDWDTNIEKDSFVNTRVLICKVEKRDKRILHLSHENMKLDLDKVATVFVPIVGDWIELLVKCEVNDQTIDLSGDVITIDKISPVRAHIITGQISAWDSLDCTGTINRDIFFNKDSLSCGYVPVVKDKVVAEIIESDQGRCIFRALKIIPESIKNRFDVFKNSDNQCLEESHPGLEISGTKVNFSKLGDSEQLRVVLSNKSSDIFKFIRAELSDNCTQIVLSQNSPESVEIRPEESLEILLNCTAKNIGVSNELLTLIFENFIVNKYINLHVNINVKNPGSYQRNNYNYSNNVPQNGQIIRGQRQHQVARFQIRRLPDYAVPRHLLNVYENYYGAQNRMLFTEELKKVKRSVFNSLNHMNYEEKFHTLLHMDEIVQLMHMRRYNQDRVCFIPNGEFLMLEIENLAERRPSIVIGDRIQASDPLGHTNEIYEGNVTKVGAKHVYLKFSELFHQMYNGEDYTIRVIPGRASYKRQHHAVFLISRNLGRNWLFPAKIEEKNAQIEFWYEPYPNIVNTNSSESANKRNVKLLVSLAKEIKIKKELEELNKNVLKLEWYNKTLNCKQKDAVVNILKGTCRPLPYVIFGPPGTGKTVTVIESILQVLRMLPGSRILVTAPSNSAADLIALRLIDWGVLKPGDLVRLVSVNYALGEQIPPKLVPYCATGSVAKEGTAEENIRAPNGMLLDCSRFVLGRHRITVSTCSSAGVLFMMDFPRGHFTHIFVDEAGQAAESEVMIALSFLDKYNGQAVLAGDPMQLGPVVLCSVASECGLNESYLERLLNRFPYVRDTEGFPESEGFDPRLVTKLLYNYRSMEVILNMFSSLFYNGELIPTISDEDSREAVLLNSLASILPKTRTGKVPSVVFHSVDGENFQTPDSPSWYNPHEAAQVFFYLNELYRLGLKSDNVGIITPYTKQVREIRGLLKEADFDVPKIGTVEDFQGQEFDVILLSTVRSGEEFVSRDLEHSLGFVASPKRLNVAISRPKALLVVVGNPAVLSSDVHWRSVIAYCWERGAYIGSPLLSD</sequence>
<comment type="catalytic activity">
    <reaction evidence="10">
        <text>ATP + H2O = ADP + phosphate + H(+)</text>
        <dbReference type="Rhea" id="RHEA:13065"/>
        <dbReference type="ChEBI" id="CHEBI:15377"/>
        <dbReference type="ChEBI" id="CHEBI:15378"/>
        <dbReference type="ChEBI" id="CHEBI:30616"/>
        <dbReference type="ChEBI" id="CHEBI:43474"/>
        <dbReference type="ChEBI" id="CHEBI:456216"/>
        <dbReference type="EC" id="3.6.4.13"/>
    </reaction>
</comment>
<evidence type="ECO:0000256" key="10">
    <source>
        <dbReference type="ARBA" id="ARBA00047984"/>
    </source>
</evidence>
<evidence type="ECO:0000313" key="14">
    <source>
        <dbReference type="RefSeq" id="XP_030766099.1"/>
    </source>
</evidence>
<comment type="subcellular location">
    <subcellularLocation>
        <location evidence="1">Cytoplasm</location>
    </subcellularLocation>
</comment>
<keyword evidence="8" id="KW-0067">ATP-binding</keyword>
<evidence type="ECO:0000256" key="6">
    <source>
        <dbReference type="ARBA" id="ARBA00022801"/>
    </source>
</evidence>